<sequence length="197" mass="22071">MKNPLPLAVVSIKLAVLATLAHLVRTGQLLDDGRSSFFFLYAASFLFYAISSLRDPYEPSRARRAQPSYLTSLLKTVSGYLKSCPLAYLPNDERAAFKASLSERTGEHGQRKDAPTAVSITHDEITSSDSLSSETVSTNGIYDSPHFPKCRRTRQPDHYPPQEPQHSHYREKNAEKTKGCHHSGRPPQPPRQPRPTR</sequence>
<keyword evidence="4" id="KW-1185">Reference proteome</keyword>
<dbReference type="GeneID" id="14692246"/>
<keyword evidence="2" id="KW-0472">Membrane</keyword>
<evidence type="ECO:0000313" key="3">
    <source>
        <dbReference type="EMBL" id="GAB65898.1"/>
    </source>
</evidence>
<dbReference type="OrthoDB" id="9909019at2759"/>
<dbReference type="Proteomes" id="UP000006319">
    <property type="component" value="Chromosome 7"/>
</dbReference>
<gene>
    <name evidence="3" type="ORF">PCYB_074000</name>
</gene>
<feature type="compositionally biased region" description="Basic and acidic residues" evidence="1">
    <location>
        <begin position="104"/>
        <end position="114"/>
    </location>
</feature>
<dbReference type="PhylomeDB" id="K6UJF5"/>
<feature type="compositionally biased region" description="Basic and acidic residues" evidence="1">
    <location>
        <begin position="165"/>
        <end position="178"/>
    </location>
</feature>
<evidence type="ECO:0000313" key="4">
    <source>
        <dbReference type="Proteomes" id="UP000006319"/>
    </source>
</evidence>
<name>K6UJF5_PLACD</name>
<feature type="transmembrane region" description="Helical" evidence="2">
    <location>
        <begin position="36"/>
        <end position="54"/>
    </location>
</feature>
<keyword evidence="2" id="KW-1133">Transmembrane helix</keyword>
<dbReference type="KEGG" id="pcy:PCYB_074000"/>
<dbReference type="VEuPathDB" id="PlasmoDB:PCYB_074000"/>
<reference evidence="3 4" key="1">
    <citation type="journal article" date="2012" name="Nat. Genet.">
        <title>Plasmodium cynomolgi genome sequences provide insight into Plasmodium vivax and the monkey malaria clade.</title>
        <authorList>
            <person name="Tachibana S."/>
            <person name="Sullivan S.A."/>
            <person name="Kawai S."/>
            <person name="Nakamura S."/>
            <person name="Kim H.R."/>
            <person name="Goto N."/>
            <person name="Arisue N."/>
            <person name="Palacpac N.M.Q."/>
            <person name="Honma H."/>
            <person name="Yagi M."/>
            <person name="Tougan T."/>
            <person name="Katakai Y."/>
            <person name="Kaneko O."/>
            <person name="Mita T."/>
            <person name="Kita K."/>
            <person name="Yasutomi Y."/>
            <person name="Sutton P.L."/>
            <person name="Shakhbatyan R."/>
            <person name="Horii T."/>
            <person name="Yasunaga T."/>
            <person name="Barnwell J.W."/>
            <person name="Escalante A.A."/>
            <person name="Carlton J.M."/>
            <person name="Tanabe K."/>
        </authorList>
    </citation>
    <scope>NUCLEOTIDE SEQUENCE [LARGE SCALE GENOMIC DNA]</scope>
    <source>
        <strain evidence="3 4">B</strain>
    </source>
</reference>
<dbReference type="EMBL" id="DF157099">
    <property type="protein sequence ID" value="GAB65898.1"/>
    <property type="molecule type" value="Genomic_DNA"/>
</dbReference>
<evidence type="ECO:0000256" key="2">
    <source>
        <dbReference type="SAM" id="Phobius"/>
    </source>
</evidence>
<organism evidence="3 4">
    <name type="scientific">Plasmodium cynomolgi (strain B)</name>
    <dbReference type="NCBI Taxonomy" id="1120755"/>
    <lineage>
        <taxon>Eukaryota</taxon>
        <taxon>Sar</taxon>
        <taxon>Alveolata</taxon>
        <taxon>Apicomplexa</taxon>
        <taxon>Aconoidasida</taxon>
        <taxon>Haemosporida</taxon>
        <taxon>Plasmodiidae</taxon>
        <taxon>Plasmodium</taxon>
        <taxon>Plasmodium (Plasmodium)</taxon>
    </lineage>
</organism>
<evidence type="ECO:0000256" key="1">
    <source>
        <dbReference type="SAM" id="MobiDB-lite"/>
    </source>
</evidence>
<feature type="compositionally biased region" description="Low complexity" evidence="1">
    <location>
        <begin position="127"/>
        <end position="138"/>
    </location>
</feature>
<accession>K6UJF5</accession>
<protein>
    <submittedName>
        <fullName evidence="3">DHHC-type zinc finger protein</fullName>
    </submittedName>
</protein>
<dbReference type="AlphaFoldDB" id="K6UJF5"/>
<feature type="region of interest" description="Disordered" evidence="1">
    <location>
        <begin position="101"/>
        <end position="197"/>
    </location>
</feature>
<feature type="compositionally biased region" description="Pro residues" evidence="1">
    <location>
        <begin position="186"/>
        <end position="197"/>
    </location>
</feature>
<keyword evidence="2" id="KW-0812">Transmembrane</keyword>
<dbReference type="RefSeq" id="XP_004221845.1">
    <property type="nucleotide sequence ID" value="XM_004221797.1"/>
</dbReference>
<proteinExistence type="predicted"/>